<protein>
    <submittedName>
        <fullName evidence="2">Uncharacterized protein</fullName>
    </submittedName>
</protein>
<organism evidence="2">
    <name type="scientific">Absidia glauca</name>
    <name type="common">Pin mould</name>
    <dbReference type="NCBI Taxonomy" id="4829"/>
    <lineage>
        <taxon>Eukaryota</taxon>
        <taxon>Fungi</taxon>
        <taxon>Fungi incertae sedis</taxon>
        <taxon>Mucoromycota</taxon>
        <taxon>Mucoromycotina</taxon>
        <taxon>Mucoromycetes</taxon>
        <taxon>Mucorales</taxon>
        <taxon>Cunninghamellaceae</taxon>
        <taxon>Absidia</taxon>
    </lineage>
</organism>
<sequence length="219" mass="25232">MDVQHNQEFFIPGLELISLTDDYEDIETEEDEPMIDWLEDCELQENLFQIIPLTPEETICDKDNHIIQTDQHVFFEELGYFCEEPEPIDPTIDYEADYKERMDRQQQQLKKNGRARALQRQQHVDLESIPCAAAPNTAAYPALSPSSSMDATPSPGLSSTSSSFHHTDDDHSEEDDFKSPLHPVRQSHLNPYHHHHHHHSSPKSKPIVASHFSFSTARF</sequence>
<feature type="region of interest" description="Disordered" evidence="1">
    <location>
        <begin position="142"/>
        <end position="208"/>
    </location>
</feature>
<dbReference type="OrthoDB" id="2285800at2759"/>
<evidence type="ECO:0000313" key="3">
    <source>
        <dbReference type="Proteomes" id="UP000078561"/>
    </source>
</evidence>
<keyword evidence="3" id="KW-1185">Reference proteome</keyword>
<dbReference type="EMBL" id="LT550653">
    <property type="protein sequence ID" value="SAL96110.1"/>
    <property type="molecule type" value="Genomic_DNA"/>
</dbReference>
<dbReference type="InParanoid" id="A0A168L5K9"/>
<accession>A0A168L5K9</accession>
<feature type="compositionally biased region" description="Basic residues" evidence="1">
    <location>
        <begin position="191"/>
        <end position="202"/>
    </location>
</feature>
<dbReference type="Proteomes" id="UP000078561">
    <property type="component" value="Unassembled WGS sequence"/>
</dbReference>
<reference evidence="2" key="1">
    <citation type="submission" date="2016-04" db="EMBL/GenBank/DDBJ databases">
        <authorList>
            <person name="Evans L.H."/>
            <person name="Alamgir A."/>
            <person name="Owens N."/>
            <person name="Weber N.D."/>
            <person name="Virtaneva K."/>
            <person name="Barbian K."/>
            <person name="Babar A."/>
            <person name="Rosenke K."/>
        </authorList>
    </citation>
    <scope>NUCLEOTIDE SEQUENCE [LARGE SCALE GENOMIC DNA]</scope>
    <source>
        <strain evidence="2">CBS 101.48</strain>
    </source>
</reference>
<evidence type="ECO:0000313" key="2">
    <source>
        <dbReference type="EMBL" id="SAL96110.1"/>
    </source>
</evidence>
<gene>
    <name evidence="2" type="primary">ABSGL_01478.1 scaffold 1580</name>
</gene>
<name>A0A168L5K9_ABSGL</name>
<proteinExistence type="predicted"/>
<dbReference type="AlphaFoldDB" id="A0A168L5K9"/>
<feature type="region of interest" description="Disordered" evidence="1">
    <location>
        <begin position="102"/>
        <end position="122"/>
    </location>
</feature>
<evidence type="ECO:0000256" key="1">
    <source>
        <dbReference type="SAM" id="MobiDB-lite"/>
    </source>
</evidence>
<feature type="compositionally biased region" description="Polar residues" evidence="1">
    <location>
        <begin position="144"/>
        <end position="157"/>
    </location>
</feature>